<evidence type="ECO:0000259" key="2">
    <source>
        <dbReference type="SMART" id="SM00635"/>
    </source>
</evidence>
<organism evidence="3 4">
    <name type="scientific">Capnocytophaga stomatis</name>
    <dbReference type="NCBI Taxonomy" id="1848904"/>
    <lineage>
        <taxon>Bacteria</taxon>
        <taxon>Pseudomonadati</taxon>
        <taxon>Bacteroidota</taxon>
        <taxon>Flavobacteriia</taxon>
        <taxon>Flavobacteriales</taxon>
        <taxon>Flavobacteriaceae</taxon>
        <taxon>Capnocytophaga</taxon>
    </lineage>
</organism>
<dbReference type="SUPFAM" id="SSF49373">
    <property type="entry name" value="Invasin/intimin cell-adhesion fragments"/>
    <property type="match status" value="1"/>
</dbReference>
<evidence type="ECO:0000313" key="3">
    <source>
        <dbReference type="EMBL" id="MFK8294527.1"/>
    </source>
</evidence>
<dbReference type="Proteomes" id="UP001622370">
    <property type="component" value="Unassembled WGS sequence"/>
</dbReference>
<dbReference type="PANTHER" id="PTHR23150">
    <property type="entry name" value="SULFATASE MODIFYING FACTOR 1, 2"/>
    <property type="match status" value="1"/>
</dbReference>
<feature type="signal peptide" evidence="1">
    <location>
        <begin position="1"/>
        <end position="23"/>
    </location>
</feature>
<reference evidence="3 4" key="1">
    <citation type="journal article" date="2016" name="Sci. Rep.">
        <title>Whole genome sequencing identifies a novel species of the genus Capnocytophaga isolated from dog and cat bite wounds in humans.</title>
        <authorList>
            <person name="Zangenah S."/>
            <person name="Abbasi N."/>
            <person name="Andersson A.F."/>
            <person name="Bergman P."/>
        </authorList>
    </citation>
    <scope>NUCLEOTIDE SEQUENCE [LARGE SCALE GENOMIC DNA]</scope>
    <source>
        <strain evidence="3 4">W5</strain>
    </source>
</reference>
<dbReference type="Gene3D" id="3.90.1580.10">
    <property type="entry name" value="paralog of FGE (formylglycine-generating enzyme)"/>
    <property type="match status" value="1"/>
</dbReference>
<dbReference type="PANTHER" id="PTHR23150:SF19">
    <property type="entry name" value="FORMYLGLYCINE-GENERATING ENZYME"/>
    <property type="match status" value="1"/>
</dbReference>
<dbReference type="InterPro" id="IPR051043">
    <property type="entry name" value="Sulfatase_Mod_Factor_Kinase"/>
</dbReference>
<dbReference type="InterPro" id="IPR003343">
    <property type="entry name" value="Big_2"/>
</dbReference>
<evidence type="ECO:0000256" key="1">
    <source>
        <dbReference type="SAM" id="SignalP"/>
    </source>
</evidence>
<feature type="domain" description="BIG2" evidence="2">
    <location>
        <begin position="30"/>
        <end position="105"/>
    </location>
</feature>
<accession>A0ABW8QEN6</accession>
<name>A0ABW8QEN6_9FLAO</name>
<evidence type="ECO:0000313" key="4">
    <source>
        <dbReference type="Proteomes" id="UP001622370"/>
    </source>
</evidence>
<proteinExistence type="predicted"/>
<keyword evidence="1" id="KW-0732">Signal</keyword>
<dbReference type="Pfam" id="PF03781">
    <property type="entry name" value="FGE-sulfatase"/>
    <property type="match status" value="1"/>
</dbReference>
<dbReference type="SUPFAM" id="SSF56436">
    <property type="entry name" value="C-type lectin-like"/>
    <property type="match status" value="1"/>
</dbReference>
<sequence length="616" mass="67096">MKKFFAYVAVALMIVMTATNCSKKDEVTYDDLKLSVAGQNLAVREGENISFDIKAGSGEYEVLSSNNAVIKPSLSQTKVVLTGVAEGEATVTVLDKKTNQRATVKIAVSKGLVDLALDVNELTLYLGENKVANISSGNGDYEVSVSDSTIATVTLSQTTVVVGGVSSGTATVTVKDKASNKEVTLNVIVTEKQKVMLSESSIIVKAFTTVEIEKAKEMGTTLDDTKKVSILSGSGSYQVTSSDDKIAKVDLSGNELIIKGISSGVATITVSNEVDNPAILEVKVYNLIITPDGLNLTPNEVTEVTITEGSGQYEFVNNNSSLEVNQTEDKLIVKGIQATENAEIVVRDVVSGKEAVLAVRVTQSMVIPTEEDVVFVEGGTFIMGSSKVKDEKYPEKKISPYSDKDEVPLHKVTLSSYKISKYEITNSQYAKFLNAEDNKTEGGLRWYYGKDIVKKEGQYTVVEGRESYPVTFVTWYGARAYAKWAGGSLPTEAQWEYAALGGKQSKGYLYAGSDDVNEVAFHIRNSKGVNPVGLKKPNELGIYDMSGNVWEWTADRYAPYKEDDQVDPEPVTESTDNRFIRRGASVYCKPTYCRSANRGAHNSYQNNIGFRVVFKE</sequence>
<gene>
    <name evidence="3" type="ORF">ACI76L_12090</name>
</gene>
<feature type="domain" description="BIG2" evidence="2">
    <location>
        <begin position="206"/>
        <end position="281"/>
    </location>
</feature>
<dbReference type="InterPro" id="IPR042095">
    <property type="entry name" value="SUMF_sf"/>
</dbReference>
<feature type="domain" description="BIG2" evidence="2">
    <location>
        <begin position="111"/>
        <end position="186"/>
    </location>
</feature>
<dbReference type="RefSeq" id="WP_203966990.1">
    <property type="nucleotide sequence ID" value="NZ_BOPJ01000006.1"/>
</dbReference>
<dbReference type="EMBL" id="JBJGWJ010000013">
    <property type="protein sequence ID" value="MFK8294527.1"/>
    <property type="molecule type" value="Genomic_DNA"/>
</dbReference>
<dbReference type="InterPro" id="IPR005532">
    <property type="entry name" value="SUMF_dom"/>
</dbReference>
<feature type="chain" id="PRO_5047189064" evidence="1">
    <location>
        <begin position="24"/>
        <end position="616"/>
    </location>
</feature>
<protein>
    <submittedName>
        <fullName evidence="3">Formylglycine-generating enzyme family protein</fullName>
    </submittedName>
</protein>
<dbReference type="InterPro" id="IPR016187">
    <property type="entry name" value="CTDL_fold"/>
</dbReference>
<dbReference type="Gene3D" id="2.60.40.1080">
    <property type="match status" value="2"/>
</dbReference>
<comment type="caution">
    <text evidence="3">The sequence shown here is derived from an EMBL/GenBank/DDBJ whole genome shotgun (WGS) entry which is preliminary data.</text>
</comment>
<keyword evidence="4" id="KW-1185">Reference proteome</keyword>
<dbReference type="SMART" id="SM00635">
    <property type="entry name" value="BID_2"/>
    <property type="match status" value="3"/>
</dbReference>
<dbReference type="InterPro" id="IPR008964">
    <property type="entry name" value="Invasin/intimin_cell_adhesion"/>
</dbReference>